<name>A0A6M3L735_9ZZZZ</name>
<dbReference type="AlphaFoldDB" id="A0A6M3L735"/>
<proteinExistence type="predicted"/>
<protein>
    <submittedName>
        <fullName evidence="1">Putative tail protein</fullName>
    </submittedName>
</protein>
<evidence type="ECO:0000313" key="1">
    <source>
        <dbReference type="EMBL" id="QJA90757.1"/>
    </source>
</evidence>
<dbReference type="EMBL" id="MT142935">
    <property type="protein sequence ID" value="QJA90757.1"/>
    <property type="molecule type" value="Genomic_DNA"/>
</dbReference>
<reference evidence="1" key="1">
    <citation type="submission" date="2020-03" db="EMBL/GenBank/DDBJ databases">
        <title>The deep terrestrial virosphere.</title>
        <authorList>
            <person name="Holmfeldt K."/>
            <person name="Nilsson E."/>
            <person name="Simone D."/>
            <person name="Lopez-Fernandez M."/>
            <person name="Wu X."/>
            <person name="de Brujin I."/>
            <person name="Lundin D."/>
            <person name="Andersson A."/>
            <person name="Bertilsson S."/>
            <person name="Dopson M."/>
        </authorList>
    </citation>
    <scope>NUCLEOTIDE SEQUENCE</scope>
    <source>
        <strain evidence="1">MM415B03579</strain>
    </source>
</reference>
<sequence>MARLELERGTDVLLLESGDALLLEPFISIPQILVDIAFATDAMAVTPTWVDVSADCRAYQFRKGRQHELDRMQSGQAVIVLDNTAGNYWPDNAGGTYYPNVIAGKKIRIRAKSGGVTYPRFVGFIDEWLPQWLSPRTGQGPYMVVTATDGLEHLANTIISSAGEAAELSSTRVGNMLDEASWPAADRDLKAGAETLAATGAISNLNVRDHLQKVSESELGVLFVAFDGDMTFHSRSTRSNSPYDTSLATFGNDPAEMHYVSLNPVIDRTLLYNEVRLTRTGGVEQSAEDTTSQSTYGKRTFRRTALLNSTDVAVEVLCGYLLARYKNATKLRMRSIEIMPQGDPNGLYPKVLSYDISSRITCRLDQASLDAEYFIEGVEESCDAAEMNWRTIWQLSDVSTELYSPAERTDTIRPDGADTAEFDTIVGGEATNWESVGEVTVDDATYVEQSSDASGQCTDLHTLPSLPAGDTTIASVTVYFRIRQSGVVGDSQMVVRAAIETDSSEYYGDWENCTTSWVTKSKTWTTNPKTSAVWTLAEVNALKAGYDSVANAPAFDEKPQVSWCYVVVVNTPNW</sequence>
<accession>A0A6M3L735</accession>
<gene>
    <name evidence="1" type="ORF">MM415B03579_0004</name>
</gene>
<organism evidence="1">
    <name type="scientific">viral metagenome</name>
    <dbReference type="NCBI Taxonomy" id="1070528"/>
    <lineage>
        <taxon>unclassified sequences</taxon>
        <taxon>metagenomes</taxon>
        <taxon>organismal metagenomes</taxon>
    </lineage>
</organism>